<feature type="region of interest" description="Disordered" evidence="1">
    <location>
        <begin position="115"/>
        <end position="229"/>
    </location>
</feature>
<evidence type="ECO:0000313" key="2">
    <source>
        <dbReference type="EMBL" id="MBB4927748.1"/>
    </source>
</evidence>
<evidence type="ECO:0000256" key="1">
    <source>
        <dbReference type="SAM" id="MobiDB-lite"/>
    </source>
</evidence>
<sequence length="229" mass="24332">MPWYEGSCRITVVGVTASWPQRVVVSIRRGATIEIPGTVGASQVIDAGAASHGWDLSVEHQYEGLWRPNVRAIQGKWTDTEHGRSQLIRSKDHDWPGDTAERNLVIRVDRVGPSAPAPELVAGAKRPGTELTSAPERRQSATRRAVTESTSMPVREQVPAWRPGTESTFTPAREQGQGGARRAVTESSSTPALDPTQSAAPRVATQSHAAPAVPVVTTSAGTPAPGARG</sequence>
<reference evidence="2 3" key="1">
    <citation type="submission" date="2020-08" db="EMBL/GenBank/DDBJ databases">
        <title>Sequencing the genomes of 1000 actinobacteria strains.</title>
        <authorList>
            <person name="Klenk H.-P."/>
        </authorList>
    </citation>
    <scope>NUCLEOTIDE SEQUENCE [LARGE SCALE GENOMIC DNA]</scope>
    <source>
        <strain evidence="2 3">DSM 41654</strain>
    </source>
</reference>
<protein>
    <submittedName>
        <fullName evidence="2">Uncharacterized protein</fullName>
    </submittedName>
</protein>
<gene>
    <name evidence="2" type="ORF">FHR34_006843</name>
</gene>
<dbReference type="RefSeq" id="WP_184944384.1">
    <property type="nucleotide sequence ID" value="NZ_JACHJV010000002.1"/>
</dbReference>
<feature type="compositionally biased region" description="Low complexity" evidence="1">
    <location>
        <begin position="209"/>
        <end position="229"/>
    </location>
</feature>
<dbReference type="EMBL" id="JACHJV010000002">
    <property type="protein sequence ID" value="MBB4927748.1"/>
    <property type="molecule type" value="Genomic_DNA"/>
</dbReference>
<organism evidence="2 3">
    <name type="scientific">Kitasatospora kifunensis</name>
    <name type="common">Streptomyces kifunensis</name>
    <dbReference type="NCBI Taxonomy" id="58351"/>
    <lineage>
        <taxon>Bacteria</taxon>
        <taxon>Bacillati</taxon>
        <taxon>Actinomycetota</taxon>
        <taxon>Actinomycetes</taxon>
        <taxon>Kitasatosporales</taxon>
        <taxon>Streptomycetaceae</taxon>
        <taxon>Kitasatospora</taxon>
    </lineage>
</organism>
<evidence type="ECO:0000313" key="3">
    <source>
        <dbReference type="Proteomes" id="UP000540506"/>
    </source>
</evidence>
<feature type="compositionally biased region" description="Polar residues" evidence="1">
    <location>
        <begin position="185"/>
        <end position="208"/>
    </location>
</feature>
<comment type="caution">
    <text evidence="2">The sequence shown here is derived from an EMBL/GenBank/DDBJ whole genome shotgun (WGS) entry which is preliminary data.</text>
</comment>
<proteinExistence type="predicted"/>
<name>A0A7W7VZ64_KITKI</name>
<keyword evidence="3" id="KW-1185">Reference proteome</keyword>
<dbReference type="AlphaFoldDB" id="A0A7W7VZ64"/>
<dbReference type="Proteomes" id="UP000540506">
    <property type="component" value="Unassembled WGS sequence"/>
</dbReference>
<accession>A0A7W7VZ64</accession>